<organism evidence="6">
    <name type="scientific">Salmonella enterica subsp. enterica serovar Java</name>
    <dbReference type="NCBI Taxonomy" id="224729"/>
    <lineage>
        <taxon>Bacteria</taxon>
        <taxon>Pseudomonadati</taxon>
        <taxon>Pseudomonadota</taxon>
        <taxon>Gammaproteobacteria</taxon>
        <taxon>Enterobacterales</taxon>
        <taxon>Enterobacteriaceae</taxon>
        <taxon>Salmonella</taxon>
    </lineage>
</organism>
<dbReference type="InterPro" id="IPR036388">
    <property type="entry name" value="WH-like_DNA-bd_sf"/>
</dbReference>
<dbReference type="GO" id="GO:0045892">
    <property type="term" value="P:negative regulation of DNA-templated transcription"/>
    <property type="evidence" value="ECO:0007669"/>
    <property type="project" value="TreeGrafter"/>
</dbReference>
<dbReference type="EMBL" id="AAAGSE010000076">
    <property type="protein sequence ID" value="EAC0790334.1"/>
    <property type="molecule type" value="Genomic_DNA"/>
</dbReference>
<comment type="caution">
    <text evidence="6">The sequence shown here is derived from an EMBL/GenBank/DDBJ whole genome shotgun (WGS) entry which is preliminary data.</text>
</comment>
<protein>
    <submittedName>
        <fullName evidence="6">IclR family transcriptional regulator</fullName>
    </submittedName>
</protein>
<dbReference type="InterPro" id="IPR050707">
    <property type="entry name" value="HTH_MetabolicPath_Reg"/>
</dbReference>
<dbReference type="SUPFAM" id="SSF46785">
    <property type="entry name" value="Winged helix' DNA-binding domain"/>
    <property type="match status" value="1"/>
</dbReference>
<evidence type="ECO:0000256" key="1">
    <source>
        <dbReference type="ARBA" id="ARBA00023015"/>
    </source>
</evidence>
<evidence type="ECO:0000259" key="4">
    <source>
        <dbReference type="PROSITE" id="PS51077"/>
    </source>
</evidence>
<keyword evidence="1" id="KW-0805">Transcription regulation</keyword>
<name>A0A3Z6QTL1_SALEB</name>
<feature type="domain" description="IclR-ED" evidence="5">
    <location>
        <begin position="74"/>
        <end position="260"/>
    </location>
</feature>
<dbReference type="GO" id="GO:0003677">
    <property type="term" value="F:DNA binding"/>
    <property type="evidence" value="ECO:0007669"/>
    <property type="project" value="UniProtKB-KW"/>
</dbReference>
<dbReference type="EMBL" id="AAHPHN010000045">
    <property type="protein sequence ID" value="EBY8644094.1"/>
    <property type="molecule type" value="Genomic_DNA"/>
</dbReference>
<dbReference type="FunFam" id="1.10.10.10:FF:000221">
    <property type="entry name" value="IclR family transcriptional regulator"/>
    <property type="match status" value="1"/>
</dbReference>
<feature type="domain" description="HTH iclR-type" evidence="4">
    <location>
        <begin position="11"/>
        <end position="73"/>
    </location>
</feature>
<evidence type="ECO:0000313" key="7">
    <source>
        <dbReference type="EMBL" id="EBY8644094.1"/>
    </source>
</evidence>
<evidence type="ECO:0000259" key="5">
    <source>
        <dbReference type="PROSITE" id="PS51078"/>
    </source>
</evidence>
<dbReference type="Proteomes" id="UP000839631">
    <property type="component" value="Unassembled WGS sequence"/>
</dbReference>
<dbReference type="FunFam" id="3.30.450.40:FF:000022">
    <property type="entry name" value="IclR family transcriptional regulator"/>
    <property type="match status" value="1"/>
</dbReference>
<evidence type="ECO:0000256" key="2">
    <source>
        <dbReference type="ARBA" id="ARBA00023125"/>
    </source>
</evidence>
<dbReference type="SMART" id="SM00346">
    <property type="entry name" value="HTH_ICLR"/>
    <property type="match status" value="1"/>
</dbReference>
<proteinExistence type="predicted"/>
<dbReference type="PANTHER" id="PTHR30136:SF19">
    <property type="entry name" value="DNA-BINDING TRANSCRIPTIONAL REPRESSOR YIAJ"/>
    <property type="match status" value="1"/>
</dbReference>
<dbReference type="InterPro" id="IPR036390">
    <property type="entry name" value="WH_DNA-bd_sf"/>
</dbReference>
<dbReference type="PANTHER" id="PTHR30136">
    <property type="entry name" value="HELIX-TURN-HELIX TRANSCRIPTIONAL REGULATOR, ICLR FAMILY"/>
    <property type="match status" value="1"/>
</dbReference>
<dbReference type="InterPro" id="IPR005471">
    <property type="entry name" value="Tscrpt_reg_IclR_N"/>
</dbReference>
<dbReference type="AlphaFoldDB" id="A0A3Z6QTL1"/>
<keyword evidence="3" id="KW-0804">Transcription</keyword>
<dbReference type="InterPro" id="IPR014757">
    <property type="entry name" value="Tscrpt_reg_IclR_C"/>
</dbReference>
<evidence type="ECO:0000313" key="6">
    <source>
        <dbReference type="EMBL" id="EAC0790334.1"/>
    </source>
</evidence>
<dbReference type="PROSITE" id="PS51078">
    <property type="entry name" value="ICLR_ED"/>
    <property type="match status" value="1"/>
</dbReference>
<gene>
    <name evidence="6" type="ORF">D6K54_27120</name>
    <name evidence="7" type="ORF">D6S17_21455</name>
    <name evidence="8" type="ORF">EZX71_27410</name>
</gene>
<evidence type="ECO:0000256" key="3">
    <source>
        <dbReference type="ARBA" id="ARBA00023163"/>
    </source>
</evidence>
<dbReference type="EMBL" id="AAKVUB010000068">
    <property type="protein sequence ID" value="ECW2471592.1"/>
    <property type="molecule type" value="Genomic_DNA"/>
</dbReference>
<sequence>MKQEKERPAGSQSLFRGLQLLEILSNYPNGCPLAHLSELAQLNKSTVHRLLQGLQSCGYVKPAPAAGSYRLTTKFIAVGQKALSSLNVIHVAAPHLEALNLATGETVNFSNREDDHAILIYKLEPTTGMLRTRAYVGQHLPLYCSAMGKIYMAFGQPEYVAQYWQTHHQDIKPLTCNTITQLDDMQRELAEIRNRGQAKDREENELGVSCVAVPVFDIHGRVPYAISISLSTSRLTLSGEDNLLDALKKTAADISGELGFVSTERIPGGQQARTD</sequence>
<reference evidence="6" key="1">
    <citation type="submission" date="2018-09" db="EMBL/GenBank/DDBJ databases">
        <authorList>
            <person name="Ashton P.M."/>
            <person name="Dallman T."/>
            <person name="Nair S."/>
            <person name="De Pinna E."/>
            <person name="Peters T."/>
            <person name="Grant K."/>
        </authorList>
    </citation>
    <scope>NUCLEOTIDE SEQUENCE [LARGE SCALE GENOMIC DNA]</scope>
    <source>
        <strain evidence="7">140692</strain>
        <strain evidence="8">367309</strain>
        <strain evidence="6">412099</strain>
    </source>
</reference>
<dbReference type="Pfam" id="PF09339">
    <property type="entry name" value="HTH_IclR"/>
    <property type="match status" value="1"/>
</dbReference>
<evidence type="ECO:0000313" key="8">
    <source>
        <dbReference type="EMBL" id="ECW2471592.1"/>
    </source>
</evidence>
<dbReference type="Gene3D" id="1.10.10.10">
    <property type="entry name" value="Winged helix-like DNA-binding domain superfamily/Winged helix DNA-binding domain"/>
    <property type="match status" value="1"/>
</dbReference>
<dbReference type="Pfam" id="PF01614">
    <property type="entry name" value="IclR_C"/>
    <property type="match status" value="1"/>
</dbReference>
<accession>A0A3Z6QTL1</accession>
<dbReference type="Proteomes" id="UP000839733">
    <property type="component" value="Unassembled WGS sequence"/>
</dbReference>
<dbReference type="Gene3D" id="3.30.450.40">
    <property type="match status" value="1"/>
</dbReference>
<keyword evidence="2" id="KW-0238">DNA-binding</keyword>
<dbReference type="PROSITE" id="PS51077">
    <property type="entry name" value="HTH_ICLR"/>
    <property type="match status" value="1"/>
</dbReference>
<dbReference type="SUPFAM" id="SSF55781">
    <property type="entry name" value="GAF domain-like"/>
    <property type="match status" value="1"/>
</dbReference>
<dbReference type="InterPro" id="IPR029016">
    <property type="entry name" value="GAF-like_dom_sf"/>
</dbReference>
<dbReference type="GO" id="GO:0003700">
    <property type="term" value="F:DNA-binding transcription factor activity"/>
    <property type="evidence" value="ECO:0007669"/>
    <property type="project" value="TreeGrafter"/>
</dbReference>